<dbReference type="AlphaFoldDB" id="A0A6A6IS31"/>
<evidence type="ECO:0000313" key="1">
    <source>
        <dbReference type="EMBL" id="KAF2253301.1"/>
    </source>
</evidence>
<protein>
    <submittedName>
        <fullName evidence="1">Uncharacterized protein</fullName>
    </submittedName>
</protein>
<dbReference type="Proteomes" id="UP000800094">
    <property type="component" value="Unassembled WGS sequence"/>
</dbReference>
<dbReference type="EMBL" id="ML987191">
    <property type="protein sequence ID" value="KAF2253301.1"/>
    <property type="molecule type" value="Genomic_DNA"/>
</dbReference>
<keyword evidence="2" id="KW-1185">Reference proteome</keyword>
<dbReference type="GeneID" id="54581461"/>
<gene>
    <name evidence="1" type="ORF">BU26DRAFT_515662</name>
</gene>
<sequence>MVYSLNIFAFVAIEDFEPWIENRLPAQMQAITTLQPDPLYTAYVGDGMRPKFTTTFPNLKRLYINQGGRRRVFWDEVVAVIVKDGEKEGFEVVIEYGED</sequence>
<reference evidence="1" key="1">
    <citation type="journal article" date="2020" name="Stud. Mycol.">
        <title>101 Dothideomycetes genomes: a test case for predicting lifestyles and emergence of pathogens.</title>
        <authorList>
            <person name="Haridas S."/>
            <person name="Albert R."/>
            <person name="Binder M."/>
            <person name="Bloem J."/>
            <person name="Labutti K."/>
            <person name="Salamov A."/>
            <person name="Andreopoulos B."/>
            <person name="Baker S."/>
            <person name="Barry K."/>
            <person name="Bills G."/>
            <person name="Bluhm B."/>
            <person name="Cannon C."/>
            <person name="Castanera R."/>
            <person name="Culley D."/>
            <person name="Daum C."/>
            <person name="Ezra D."/>
            <person name="Gonzalez J."/>
            <person name="Henrissat B."/>
            <person name="Kuo A."/>
            <person name="Liang C."/>
            <person name="Lipzen A."/>
            <person name="Lutzoni F."/>
            <person name="Magnuson J."/>
            <person name="Mondo S."/>
            <person name="Nolan M."/>
            <person name="Ohm R."/>
            <person name="Pangilinan J."/>
            <person name="Park H.-J."/>
            <person name="Ramirez L."/>
            <person name="Alfaro M."/>
            <person name="Sun H."/>
            <person name="Tritt A."/>
            <person name="Yoshinaga Y."/>
            <person name="Zwiers L.-H."/>
            <person name="Turgeon B."/>
            <person name="Goodwin S."/>
            <person name="Spatafora J."/>
            <person name="Crous P."/>
            <person name="Grigoriev I."/>
        </authorList>
    </citation>
    <scope>NUCLEOTIDE SEQUENCE</scope>
    <source>
        <strain evidence="1">CBS 122368</strain>
    </source>
</reference>
<evidence type="ECO:0000313" key="2">
    <source>
        <dbReference type="Proteomes" id="UP000800094"/>
    </source>
</evidence>
<dbReference type="RefSeq" id="XP_033688305.1">
    <property type="nucleotide sequence ID" value="XM_033828131.1"/>
</dbReference>
<proteinExistence type="predicted"/>
<name>A0A6A6IS31_9PLEO</name>
<accession>A0A6A6IS31</accession>
<organism evidence="1 2">
    <name type="scientific">Trematosphaeria pertusa</name>
    <dbReference type="NCBI Taxonomy" id="390896"/>
    <lineage>
        <taxon>Eukaryota</taxon>
        <taxon>Fungi</taxon>
        <taxon>Dikarya</taxon>
        <taxon>Ascomycota</taxon>
        <taxon>Pezizomycotina</taxon>
        <taxon>Dothideomycetes</taxon>
        <taxon>Pleosporomycetidae</taxon>
        <taxon>Pleosporales</taxon>
        <taxon>Massarineae</taxon>
        <taxon>Trematosphaeriaceae</taxon>
        <taxon>Trematosphaeria</taxon>
    </lineage>
</organism>